<comment type="subunit">
    <text evidence="9">Homomultimerizes to form the nucleocapsid. Binds to viral genomic RNA.</text>
</comment>
<evidence type="ECO:0000256" key="3">
    <source>
        <dbReference type="ARBA" id="ARBA00022561"/>
    </source>
</evidence>
<dbReference type="GO" id="GO:0019013">
    <property type="term" value="C:viral nucleocapsid"/>
    <property type="evidence" value="ECO:0007669"/>
    <property type="project" value="UniProtKB-UniRule"/>
</dbReference>
<dbReference type="GO" id="GO:0030430">
    <property type="term" value="C:host cell cytoplasm"/>
    <property type="evidence" value="ECO:0007669"/>
    <property type="project" value="UniProtKB-SubCell"/>
</dbReference>
<evidence type="ECO:0000256" key="8">
    <source>
        <dbReference type="ARBA" id="ARBA00033344"/>
    </source>
</evidence>
<dbReference type="GO" id="GO:0003723">
    <property type="term" value="F:RNA binding"/>
    <property type="evidence" value="ECO:0007669"/>
    <property type="project" value="UniProtKB-UniRule"/>
</dbReference>
<evidence type="ECO:0000256" key="2">
    <source>
        <dbReference type="ARBA" id="ARBA00022497"/>
    </source>
</evidence>
<feature type="region of interest" description="Disordered" evidence="10">
    <location>
        <begin position="20"/>
        <end position="45"/>
    </location>
</feature>
<sequence length="435" mass="49734">MAQNSISETRLNAILAAMRGTNEDQEDEQRKDVEPPQANPIFTSPVGDEFEQRMKKFLDQPILPVNEEVYTGTRILGARTSSVDNWIDTQPKHRVVYRLERKEDNELVDIGHEVFTSLCSKITVKAVGNLLLLAYNVKTNAGSQVFGDIPSALYSDDLGEEFDEIPERILKNVIPTSEISTTFSEMSAENIRQLAVSYCYLACSYLRLYTKSAENFSKVDKHLKVRFQNFYDFEFPLENFHPSFDAICSIKAQLELNEKYKNTFYNLLYAGEAESAGKSIKDFLYRIHVSFTGLHPFTLFVRAMDELKLTNRYLAAVLFVKKFESEIRAITTIFDLLADETKPGYELQMWKYARIFDNRFLSSLQTKNCQFFTLVLANLLNEVSPNAHSDVLKIAQISSASETHKRMARVFALRAYKIITSEQMSGNYSAIADMI</sequence>
<keyword evidence="2 9" id="KW-1139">Helical capsid protein</keyword>
<dbReference type="GO" id="GO:0019029">
    <property type="term" value="C:helical viral capsid"/>
    <property type="evidence" value="ECO:0007669"/>
    <property type="project" value="UniProtKB-UniRule"/>
</dbReference>
<evidence type="ECO:0000256" key="5">
    <source>
        <dbReference type="ARBA" id="ARBA00022884"/>
    </source>
</evidence>
<evidence type="ECO:0000256" key="10">
    <source>
        <dbReference type="SAM" id="MobiDB-lite"/>
    </source>
</evidence>
<keyword evidence="3 9" id="KW-0167">Capsid protein</keyword>
<reference evidence="11" key="1">
    <citation type="journal article" date="2022" name="bioRxiv">
        <title>Unlocking the hidden genetic diversity of varicosaviruses, the neglected plant rhabdoviruses.</title>
        <authorList>
            <person name="Bejerman N."/>
            <person name="Dietzgen R.G."/>
            <person name="Debat H."/>
        </authorList>
    </citation>
    <scope>NUCLEOTIDE SEQUENCE</scope>
</reference>
<keyword evidence="5 9" id="KW-0694">RNA-binding</keyword>
<dbReference type="Pfam" id="PF03216">
    <property type="entry name" value="Rhabdo_ncap_2"/>
    <property type="match status" value="1"/>
</dbReference>
<accession>A0A9N6YIV3</accession>
<comment type="function">
    <text evidence="9">Encapsidates the genome, protecting it from nucleases. The encapsidated genomic RNA is termed the nucleocapsid (NC) and serves as template for viral transcription and replication.</text>
</comment>
<keyword evidence="6 9" id="KW-0543">Viral nucleoprotein</keyword>
<proteinExistence type="inferred from homology"/>
<organism evidence="11">
    <name type="scientific">Aponogeton virus 1</name>
    <dbReference type="NCBI Taxonomy" id="2977952"/>
    <lineage>
        <taxon>Viruses</taxon>
        <taxon>Riboviria</taxon>
        <taxon>Orthornavirae</taxon>
        <taxon>Negarnaviricota</taxon>
        <taxon>Haploviricotina</taxon>
        <taxon>Monjiviricetes</taxon>
        <taxon>Mononegavirales</taxon>
        <taxon>Rhabdoviridae</taxon>
        <taxon>Betarhabdovirinae</taxon>
        <taxon>Varicosavirus</taxon>
        <taxon>Varicosavirus aponogeti</taxon>
    </lineage>
</organism>
<keyword evidence="7 9" id="KW-0687">Ribonucleoprotein</keyword>
<evidence type="ECO:0000256" key="1">
    <source>
        <dbReference type="ARBA" id="ARBA00014389"/>
    </source>
</evidence>
<evidence type="ECO:0000256" key="6">
    <source>
        <dbReference type="ARBA" id="ARBA00023086"/>
    </source>
</evidence>
<evidence type="ECO:0000256" key="7">
    <source>
        <dbReference type="ARBA" id="ARBA00023274"/>
    </source>
</evidence>
<evidence type="ECO:0000313" key="11">
    <source>
        <dbReference type="EMBL" id="DAZ90642.1"/>
    </source>
</evidence>
<name>A0A9N6YIV3_9RHAB</name>
<keyword evidence="9" id="KW-1035">Host cytoplasm</keyword>
<evidence type="ECO:0000256" key="4">
    <source>
        <dbReference type="ARBA" id="ARBA00022844"/>
    </source>
</evidence>
<dbReference type="GO" id="GO:1990904">
    <property type="term" value="C:ribonucleoprotein complex"/>
    <property type="evidence" value="ECO:0007669"/>
    <property type="project" value="UniProtKB-UniRule"/>
</dbReference>
<dbReference type="InterPro" id="IPR004902">
    <property type="entry name" value="Rhabdo_ncap_2"/>
</dbReference>
<comment type="similarity">
    <text evidence="9">Belongs to the nucleorhabdovirus nucleocapsid protein family.</text>
</comment>
<protein>
    <recommendedName>
        <fullName evidence="1 9">Nucleoprotein</fullName>
        <shortName evidence="9">NP</shortName>
        <shortName evidence="9">Protein N</shortName>
    </recommendedName>
    <alternativeName>
        <fullName evidence="8 9">Nucleocapsid protein</fullName>
    </alternativeName>
</protein>
<keyword evidence="4 9" id="KW-0946">Virion</keyword>
<comment type="subcellular location">
    <subcellularLocation>
        <location evidence="9">Virion</location>
    </subcellularLocation>
    <subcellularLocation>
        <location evidence="9">Host cytoplasm</location>
    </subcellularLocation>
</comment>
<evidence type="ECO:0000256" key="9">
    <source>
        <dbReference type="RuleBase" id="RU369108"/>
    </source>
</evidence>
<dbReference type="EMBL" id="BK061740">
    <property type="protein sequence ID" value="DAZ90642.1"/>
    <property type="molecule type" value="Viral_cRNA"/>
</dbReference>